<dbReference type="RefSeq" id="WP_168059113.1">
    <property type="nucleotide sequence ID" value="NZ_VTOW01000001.1"/>
</dbReference>
<keyword evidence="1" id="KW-0732">Signal</keyword>
<comment type="caution">
    <text evidence="2">The sequence shown here is derived from an EMBL/GenBank/DDBJ whole genome shotgun (WGS) entry which is preliminary data.</text>
</comment>
<organism evidence="2 3">
    <name type="scientific">Candidatus Manganitrophus noduliformans</name>
    <dbReference type="NCBI Taxonomy" id="2606439"/>
    <lineage>
        <taxon>Bacteria</taxon>
        <taxon>Pseudomonadati</taxon>
        <taxon>Nitrospirota</taxon>
        <taxon>Nitrospiria</taxon>
        <taxon>Candidatus Troglogloeales</taxon>
        <taxon>Candidatus Manganitrophaceae</taxon>
        <taxon>Candidatus Manganitrophus</taxon>
    </lineage>
</organism>
<keyword evidence="3" id="KW-1185">Reference proteome</keyword>
<name>A0A7X6DPG6_9BACT</name>
<sequence length="193" mass="22192">MFFLSFFFFLLIAQAPSPPPMWVADLTVTFHSPYHAPITAKGVFHQTGSKIRYEPAGSEEIDLYDLKEMEELRLFPADRIYFRARLGPARILKAVREGWLPPPAPLEEKRILLREGTLKGREARLYFIILEEKGKKWHSLRWTTADASEFPLRAIYPASDYETVVADYDSLRTEPSDPARFTPPADFLGVNPF</sequence>
<evidence type="ECO:0000313" key="3">
    <source>
        <dbReference type="Proteomes" id="UP000534783"/>
    </source>
</evidence>
<proteinExistence type="predicted"/>
<evidence type="ECO:0008006" key="4">
    <source>
        <dbReference type="Google" id="ProtNLM"/>
    </source>
</evidence>
<evidence type="ECO:0000256" key="1">
    <source>
        <dbReference type="SAM" id="SignalP"/>
    </source>
</evidence>
<dbReference type="AlphaFoldDB" id="A0A7X6DPG6"/>
<gene>
    <name evidence="2" type="ORF">MNODULE_09040</name>
</gene>
<feature type="signal peptide" evidence="1">
    <location>
        <begin position="1"/>
        <end position="15"/>
    </location>
</feature>
<accession>A0A7X6DPG6</accession>
<dbReference type="EMBL" id="VTOW01000001">
    <property type="protein sequence ID" value="NKE70882.1"/>
    <property type="molecule type" value="Genomic_DNA"/>
</dbReference>
<protein>
    <recommendedName>
        <fullName evidence="4">DUF4412 domain-containing protein</fullName>
    </recommendedName>
</protein>
<dbReference type="Proteomes" id="UP000534783">
    <property type="component" value="Unassembled WGS sequence"/>
</dbReference>
<evidence type="ECO:0000313" key="2">
    <source>
        <dbReference type="EMBL" id="NKE70882.1"/>
    </source>
</evidence>
<feature type="chain" id="PRO_5030863345" description="DUF4412 domain-containing protein" evidence="1">
    <location>
        <begin position="16"/>
        <end position="193"/>
    </location>
</feature>
<reference evidence="2 3" key="1">
    <citation type="journal article" date="2020" name="Nature">
        <title>Bacterial chemolithoautotrophy via manganese oxidation.</title>
        <authorList>
            <person name="Yu H."/>
            <person name="Leadbetter J.R."/>
        </authorList>
    </citation>
    <scope>NUCLEOTIDE SEQUENCE [LARGE SCALE GENOMIC DNA]</scope>
    <source>
        <strain evidence="2 3">Mn-1</strain>
    </source>
</reference>